<dbReference type="Proteomes" id="UP000190037">
    <property type="component" value="Unassembled WGS sequence"/>
</dbReference>
<dbReference type="OrthoDB" id="3296614at2"/>
<comment type="caution">
    <text evidence="1">The sequence shown here is derived from an EMBL/GenBank/DDBJ whole genome shotgun (WGS) entry which is preliminary data.</text>
</comment>
<dbReference type="RefSeq" id="WP_078978397.1">
    <property type="nucleotide sequence ID" value="NZ_MWQN01000001.1"/>
</dbReference>
<protein>
    <submittedName>
        <fullName evidence="1">Uncharacterized protein</fullName>
    </submittedName>
</protein>
<proteinExistence type="predicted"/>
<accession>A0A1T3P4Z1</accession>
<name>A0A1T3P4Z1_9ACTN</name>
<sequence length="107" mass="12214">MDTRVRYADVRPYSVPDSFAELAGPVEGVVVLPTSLDWTPKRSYDLADDADVRLLYETVLREAMHAEELGRHVNGDLPAHVWSRLWLPLRLRVMWESRFPDLVPAAA</sequence>
<evidence type="ECO:0000313" key="2">
    <source>
        <dbReference type="Proteomes" id="UP000190037"/>
    </source>
</evidence>
<organism evidence="1 2">
    <name type="scientific">Embleya scabrispora</name>
    <dbReference type="NCBI Taxonomy" id="159449"/>
    <lineage>
        <taxon>Bacteria</taxon>
        <taxon>Bacillati</taxon>
        <taxon>Actinomycetota</taxon>
        <taxon>Actinomycetes</taxon>
        <taxon>Kitasatosporales</taxon>
        <taxon>Streptomycetaceae</taxon>
        <taxon>Embleya</taxon>
    </lineage>
</organism>
<gene>
    <name evidence="1" type="ORF">B4N89_27070</name>
</gene>
<dbReference type="AlphaFoldDB" id="A0A1T3P4Z1"/>
<keyword evidence="2" id="KW-1185">Reference proteome</keyword>
<dbReference type="EMBL" id="MWQN01000001">
    <property type="protein sequence ID" value="OPC84104.1"/>
    <property type="molecule type" value="Genomic_DNA"/>
</dbReference>
<reference evidence="1 2" key="1">
    <citation type="submission" date="2017-03" db="EMBL/GenBank/DDBJ databases">
        <title>Draft genome sequence of Streptomyces scabrisporus NF3, endophyte isolated from Amphipterygium adstringens.</title>
        <authorList>
            <person name="Vazquez M."/>
            <person name="Ceapa C.D."/>
            <person name="Rodriguez Luna D."/>
            <person name="Sanchez Esquivel S."/>
        </authorList>
    </citation>
    <scope>NUCLEOTIDE SEQUENCE [LARGE SCALE GENOMIC DNA]</scope>
    <source>
        <strain evidence="1 2">NF3</strain>
    </source>
</reference>
<dbReference type="STRING" id="159449.B4N89_27070"/>
<evidence type="ECO:0000313" key="1">
    <source>
        <dbReference type="EMBL" id="OPC84104.1"/>
    </source>
</evidence>